<dbReference type="Pfam" id="PF22586">
    <property type="entry name" value="ANCHR-like_BBOX"/>
    <property type="match status" value="1"/>
</dbReference>
<dbReference type="PANTHER" id="PTHR46603:SF1">
    <property type="entry name" value="ABSCISSION_NOCUT CHECKPOINT REGULATOR"/>
    <property type="match status" value="1"/>
</dbReference>
<dbReference type="SUPFAM" id="SSF57845">
    <property type="entry name" value="B-box zinc-binding domain"/>
    <property type="match status" value="1"/>
</dbReference>
<feature type="compositionally biased region" description="Low complexity" evidence="1">
    <location>
        <begin position="23"/>
        <end position="39"/>
    </location>
</feature>
<dbReference type="CDD" id="cd19817">
    <property type="entry name" value="Bbox1_ANCHR-like"/>
    <property type="match status" value="1"/>
</dbReference>
<accession>A0A9P4JQX0</accession>
<proteinExistence type="predicted"/>
<organism evidence="2 3">
    <name type="scientific">Delitschia confertaspora ATCC 74209</name>
    <dbReference type="NCBI Taxonomy" id="1513339"/>
    <lineage>
        <taxon>Eukaryota</taxon>
        <taxon>Fungi</taxon>
        <taxon>Dikarya</taxon>
        <taxon>Ascomycota</taxon>
        <taxon>Pezizomycotina</taxon>
        <taxon>Dothideomycetes</taxon>
        <taxon>Pleosporomycetidae</taxon>
        <taxon>Pleosporales</taxon>
        <taxon>Delitschiaceae</taxon>
        <taxon>Delitschia</taxon>
    </lineage>
</organism>
<feature type="compositionally biased region" description="Basic and acidic residues" evidence="1">
    <location>
        <begin position="236"/>
        <end position="246"/>
    </location>
</feature>
<feature type="compositionally biased region" description="Basic and acidic residues" evidence="1">
    <location>
        <begin position="166"/>
        <end position="183"/>
    </location>
</feature>
<feature type="compositionally biased region" description="Gly residues" evidence="1">
    <location>
        <begin position="93"/>
        <end position="102"/>
    </location>
</feature>
<dbReference type="PANTHER" id="PTHR46603">
    <property type="entry name" value="ABSCISSION/NOCUT CHECKPOINT REGULATOR"/>
    <property type="match status" value="1"/>
</dbReference>
<dbReference type="AlphaFoldDB" id="A0A9P4JQX0"/>
<dbReference type="Proteomes" id="UP000799536">
    <property type="component" value="Unassembled WGS sequence"/>
</dbReference>
<feature type="compositionally biased region" description="Low complexity" evidence="1">
    <location>
        <begin position="302"/>
        <end position="322"/>
    </location>
</feature>
<comment type="caution">
    <text evidence="2">The sequence shown here is derived from an EMBL/GenBank/DDBJ whole genome shotgun (WGS) entry which is preliminary data.</text>
</comment>
<name>A0A9P4JQX0_9PLEO</name>
<reference evidence="2" key="1">
    <citation type="journal article" date="2020" name="Stud. Mycol.">
        <title>101 Dothideomycetes genomes: a test case for predicting lifestyles and emergence of pathogens.</title>
        <authorList>
            <person name="Haridas S."/>
            <person name="Albert R."/>
            <person name="Binder M."/>
            <person name="Bloem J."/>
            <person name="Labutti K."/>
            <person name="Salamov A."/>
            <person name="Andreopoulos B."/>
            <person name="Baker S."/>
            <person name="Barry K."/>
            <person name="Bills G."/>
            <person name="Bluhm B."/>
            <person name="Cannon C."/>
            <person name="Castanera R."/>
            <person name="Culley D."/>
            <person name="Daum C."/>
            <person name="Ezra D."/>
            <person name="Gonzalez J."/>
            <person name="Henrissat B."/>
            <person name="Kuo A."/>
            <person name="Liang C."/>
            <person name="Lipzen A."/>
            <person name="Lutzoni F."/>
            <person name="Magnuson J."/>
            <person name="Mondo S."/>
            <person name="Nolan M."/>
            <person name="Ohm R."/>
            <person name="Pangilinan J."/>
            <person name="Park H.-J."/>
            <person name="Ramirez L."/>
            <person name="Alfaro M."/>
            <person name="Sun H."/>
            <person name="Tritt A."/>
            <person name="Yoshinaga Y."/>
            <person name="Zwiers L.-H."/>
            <person name="Turgeon B."/>
            <person name="Goodwin S."/>
            <person name="Spatafora J."/>
            <person name="Crous P."/>
            <person name="Grigoriev I."/>
        </authorList>
    </citation>
    <scope>NUCLEOTIDE SEQUENCE</scope>
    <source>
        <strain evidence="2">ATCC 74209</strain>
    </source>
</reference>
<evidence type="ECO:0000313" key="3">
    <source>
        <dbReference type="Proteomes" id="UP000799536"/>
    </source>
</evidence>
<keyword evidence="3" id="KW-1185">Reference proteome</keyword>
<feature type="compositionally biased region" description="Low complexity" evidence="1">
    <location>
        <begin position="57"/>
        <end position="70"/>
    </location>
</feature>
<evidence type="ECO:0000313" key="2">
    <source>
        <dbReference type="EMBL" id="KAF2203732.1"/>
    </source>
</evidence>
<dbReference type="OrthoDB" id="5407799at2759"/>
<dbReference type="EMBL" id="ML993894">
    <property type="protein sequence ID" value="KAF2203732.1"/>
    <property type="molecule type" value="Genomic_DNA"/>
</dbReference>
<sequence>MPNSASEDDALLARLNALRTSHINLSTAPTLNPTPATPSKPANTDPEDELLARFRRLGSPSSGAGAGSLLPDKGAGAPIIAPGAQSWLEGVAEGIGGRGGGDTGEKDVEGGQEQSLEELMRELGLGNGADKEKEERKEWDVTKEDEKDLGKLVRDARELLPTVPRNVDRDDRRNNGLRGREEGIADWENIEIEGGVVKVGGLEEGDGEEPRTNKNQEAKDDAEAEDYISRVLAELEADRKQGHQHPDDEDGNNQNSTPTKDKETTHKGTKSPSKTNPPNPMTTAEGEGLSEDESTHPTFSLPSVPTHTTTTAAIPSSSPETAQEIEDTLTARLAALRSPTPISPNPQSREPSLPSVPSFAPANKPPKVTKAQPKSNSNLPTYTDEDIDSWCVICNEDATVRCLGCDGDLYCTECWEEGHRGRNAGAEEKGHRALAYSKK</sequence>
<feature type="compositionally biased region" description="Basic and acidic residues" evidence="1">
    <location>
        <begin position="129"/>
        <end position="158"/>
    </location>
</feature>
<feature type="compositionally biased region" description="Polar residues" evidence="1">
    <location>
        <begin position="372"/>
        <end position="381"/>
    </location>
</feature>
<feature type="region of interest" description="Disordered" evidence="1">
    <location>
        <begin position="91"/>
        <end position="381"/>
    </location>
</feature>
<feature type="compositionally biased region" description="Basic and acidic residues" evidence="1">
    <location>
        <begin position="208"/>
        <end position="221"/>
    </location>
</feature>
<feature type="region of interest" description="Disordered" evidence="1">
    <location>
        <begin position="23"/>
        <end position="70"/>
    </location>
</feature>
<protein>
    <submittedName>
        <fullName evidence="2">Uncharacterized protein</fullName>
    </submittedName>
</protein>
<evidence type="ECO:0000256" key="1">
    <source>
        <dbReference type="SAM" id="MobiDB-lite"/>
    </source>
</evidence>
<gene>
    <name evidence="2" type="ORF">GQ43DRAFT_454219</name>
</gene>
<dbReference type="InterPro" id="IPR044553">
    <property type="entry name" value="Bbox1_ANCHR"/>
</dbReference>